<protein>
    <submittedName>
        <fullName evidence="4">Uncharacterized protein</fullName>
    </submittedName>
</protein>
<dbReference type="RefSeq" id="WP_337330934.1">
    <property type="nucleotide sequence ID" value="NZ_JBBDGM010000002.1"/>
</dbReference>
<feature type="region of interest" description="Disordered" evidence="2">
    <location>
        <begin position="1"/>
        <end position="20"/>
    </location>
</feature>
<keyword evidence="5" id="KW-1185">Reference proteome</keyword>
<organism evidence="4 5">
    <name type="scientific">Microbacterium bandirmense</name>
    <dbReference type="NCBI Taxonomy" id="3122050"/>
    <lineage>
        <taxon>Bacteria</taxon>
        <taxon>Bacillati</taxon>
        <taxon>Actinomycetota</taxon>
        <taxon>Actinomycetes</taxon>
        <taxon>Micrococcales</taxon>
        <taxon>Microbacteriaceae</taxon>
        <taxon>Microbacterium</taxon>
    </lineage>
</organism>
<keyword evidence="3" id="KW-1133">Transmembrane helix</keyword>
<feature type="transmembrane region" description="Helical" evidence="3">
    <location>
        <begin position="23"/>
        <end position="50"/>
    </location>
</feature>
<comment type="caution">
    <text evidence="4">The sequence shown here is derived from an EMBL/GenBank/DDBJ whole genome shotgun (WGS) entry which is preliminary data.</text>
</comment>
<feature type="coiled-coil region" evidence="1">
    <location>
        <begin position="49"/>
        <end position="115"/>
    </location>
</feature>
<reference evidence="4 5" key="1">
    <citation type="submission" date="2024-02" db="EMBL/GenBank/DDBJ databases">
        <authorList>
            <person name="Saticioglu I.B."/>
        </authorList>
    </citation>
    <scope>NUCLEOTIDE SEQUENCE [LARGE SCALE GENOMIC DNA]</scope>
    <source>
        <strain evidence="4 5">Mu-80</strain>
    </source>
</reference>
<proteinExistence type="predicted"/>
<evidence type="ECO:0000256" key="1">
    <source>
        <dbReference type="SAM" id="Coils"/>
    </source>
</evidence>
<dbReference type="Proteomes" id="UP001371224">
    <property type="component" value="Unassembled WGS sequence"/>
</dbReference>
<name>A0ABU8L7F3_9MICO</name>
<evidence type="ECO:0000256" key="3">
    <source>
        <dbReference type="SAM" id="Phobius"/>
    </source>
</evidence>
<keyword evidence="1" id="KW-0175">Coiled coil</keyword>
<gene>
    <name evidence="4" type="ORF">WDU99_02900</name>
</gene>
<accession>A0ABU8L7F3</accession>
<evidence type="ECO:0000313" key="5">
    <source>
        <dbReference type="Proteomes" id="UP001371224"/>
    </source>
</evidence>
<keyword evidence="3" id="KW-0472">Membrane</keyword>
<sequence>MTDQAIVPDAAPGSPEPNRDSSWATALIVAGVLVGGLVIGGTAGWGVTFVQMTQQVQALQGDNDDLTEELAKATESRDRLAGEQDEVITDYTDKLAELSENEAALREREEAVTAKEEKIAVVEASSFSSGMLIVGADVAPGTYRTSEANDCYYAWMSSTSADADIIDNNIISGTATVTLKKGDVFESSTRCGTWTKIG</sequence>
<keyword evidence="3" id="KW-0812">Transmembrane</keyword>
<dbReference type="EMBL" id="JBBDGM010000002">
    <property type="protein sequence ID" value="MEJ1087262.1"/>
    <property type="molecule type" value="Genomic_DNA"/>
</dbReference>
<evidence type="ECO:0000313" key="4">
    <source>
        <dbReference type="EMBL" id="MEJ1087262.1"/>
    </source>
</evidence>
<evidence type="ECO:0000256" key="2">
    <source>
        <dbReference type="SAM" id="MobiDB-lite"/>
    </source>
</evidence>